<protein>
    <recommendedName>
        <fullName evidence="3">Cysteine proteinase inhibitor</fullName>
    </recommendedName>
</protein>
<evidence type="ECO:0000313" key="5">
    <source>
        <dbReference type="EMBL" id="KAF5787993.1"/>
    </source>
</evidence>
<dbReference type="PANTHER" id="PTHR11413">
    <property type="entry name" value="CYSTATIN FAMILY MEMBER"/>
    <property type="match status" value="1"/>
</dbReference>
<evidence type="ECO:0000256" key="1">
    <source>
        <dbReference type="ARBA" id="ARBA00022690"/>
    </source>
</evidence>
<dbReference type="SUPFAM" id="SSF54403">
    <property type="entry name" value="Cystatin/monellin"/>
    <property type="match status" value="1"/>
</dbReference>
<comment type="similarity">
    <text evidence="3">Belongs to the cystatin family. Phytocystatin subfamily.</text>
</comment>
<dbReference type="InterPro" id="IPR000010">
    <property type="entry name" value="Cystatin_dom"/>
</dbReference>
<keyword evidence="2 3" id="KW-0789">Thiol protease inhibitor</keyword>
<keyword evidence="1 3" id="KW-0646">Protease inhibitor</keyword>
<dbReference type="Gene3D" id="3.10.450.10">
    <property type="match status" value="1"/>
</dbReference>
<evidence type="ECO:0000259" key="4">
    <source>
        <dbReference type="Pfam" id="PF00031"/>
    </source>
</evidence>
<reference evidence="5 7" key="1">
    <citation type="journal article" date="2017" name="Nature">
        <title>The sunflower genome provides insights into oil metabolism, flowering and Asterid evolution.</title>
        <authorList>
            <person name="Badouin H."/>
            <person name="Gouzy J."/>
            <person name="Grassa C.J."/>
            <person name="Murat F."/>
            <person name="Staton S.E."/>
            <person name="Cottret L."/>
            <person name="Lelandais-Briere C."/>
            <person name="Owens G.L."/>
            <person name="Carrere S."/>
            <person name="Mayjonade B."/>
            <person name="Legrand L."/>
            <person name="Gill N."/>
            <person name="Kane N.C."/>
            <person name="Bowers J.E."/>
            <person name="Hubner S."/>
            <person name="Bellec A."/>
            <person name="Berard A."/>
            <person name="Berges H."/>
            <person name="Blanchet N."/>
            <person name="Boniface M.C."/>
            <person name="Brunel D."/>
            <person name="Catrice O."/>
            <person name="Chaidir N."/>
            <person name="Claudel C."/>
            <person name="Donnadieu C."/>
            <person name="Faraut T."/>
            <person name="Fievet G."/>
            <person name="Helmstetter N."/>
            <person name="King M."/>
            <person name="Knapp S.J."/>
            <person name="Lai Z."/>
            <person name="Le Paslier M.C."/>
            <person name="Lippi Y."/>
            <person name="Lorenzon L."/>
            <person name="Mandel J.R."/>
            <person name="Marage G."/>
            <person name="Marchand G."/>
            <person name="Marquand E."/>
            <person name="Bret-Mestries E."/>
            <person name="Morien E."/>
            <person name="Nambeesan S."/>
            <person name="Nguyen T."/>
            <person name="Pegot-Espagnet P."/>
            <person name="Pouilly N."/>
            <person name="Raftis F."/>
            <person name="Sallet E."/>
            <person name="Schiex T."/>
            <person name="Thomas J."/>
            <person name="Vandecasteele C."/>
            <person name="Vares D."/>
            <person name="Vear F."/>
            <person name="Vautrin S."/>
            <person name="Crespi M."/>
            <person name="Mangin B."/>
            <person name="Burke J.M."/>
            <person name="Salse J."/>
            <person name="Munos S."/>
            <person name="Vincourt P."/>
            <person name="Rieseberg L.H."/>
            <person name="Langlade N.B."/>
        </authorList>
    </citation>
    <scope>NUCLEOTIDE SEQUENCE [LARGE SCALE GENOMIC DNA]</scope>
    <source>
        <strain evidence="7">cv. SF193</strain>
        <tissue evidence="5">Leaves</tissue>
    </source>
</reference>
<dbReference type="InParanoid" id="A0A251TPH5"/>
<organism evidence="6 7">
    <name type="scientific">Helianthus annuus</name>
    <name type="common">Common sunflower</name>
    <dbReference type="NCBI Taxonomy" id="4232"/>
    <lineage>
        <taxon>Eukaryota</taxon>
        <taxon>Viridiplantae</taxon>
        <taxon>Streptophyta</taxon>
        <taxon>Embryophyta</taxon>
        <taxon>Tracheophyta</taxon>
        <taxon>Spermatophyta</taxon>
        <taxon>Magnoliopsida</taxon>
        <taxon>eudicotyledons</taxon>
        <taxon>Gunneridae</taxon>
        <taxon>Pentapetalae</taxon>
        <taxon>asterids</taxon>
        <taxon>campanulids</taxon>
        <taxon>Asterales</taxon>
        <taxon>Asteraceae</taxon>
        <taxon>Asteroideae</taxon>
        <taxon>Heliantheae alliance</taxon>
        <taxon>Heliantheae</taxon>
        <taxon>Helianthus</taxon>
    </lineage>
</organism>
<dbReference type="InterPro" id="IPR046350">
    <property type="entry name" value="Cystatin_sf"/>
</dbReference>
<dbReference type="Pfam" id="PF00031">
    <property type="entry name" value="Cystatin"/>
    <property type="match status" value="1"/>
</dbReference>
<reference evidence="6" key="2">
    <citation type="submission" date="2017-02" db="EMBL/GenBank/DDBJ databases">
        <title>Sunflower complete genome.</title>
        <authorList>
            <person name="Langlade N."/>
            <person name="Munos S."/>
        </authorList>
    </citation>
    <scope>NUCLEOTIDE SEQUENCE [LARGE SCALE GENOMIC DNA]</scope>
    <source>
        <tissue evidence="6">Leaves</tissue>
    </source>
</reference>
<reference evidence="5" key="3">
    <citation type="submission" date="2020-06" db="EMBL/GenBank/DDBJ databases">
        <title>Helianthus annuus Genome sequencing and assembly Release 2.</title>
        <authorList>
            <person name="Gouzy J."/>
            <person name="Langlade N."/>
            <person name="Munos S."/>
        </authorList>
    </citation>
    <scope>NUCLEOTIDE SEQUENCE</scope>
    <source>
        <tissue evidence="5">Leaves</tissue>
    </source>
</reference>
<gene>
    <name evidence="6" type="ORF">HannXRQ_Chr10g0312271</name>
    <name evidence="5" type="ORF">HanXRQr2_Chr10g0459111</name>
</gene>
<dbReference type="EMBL" id="CM007899">
    <property type="protein sequence ID" value="OTG12679.1"/>
    <property type="molecule type" value="Genomic_DNA"/>
</dbReference>
<keyword evidence="7" id="KW-1185">Reference proteome</keyword>
<evidence type="ECO:0000256" key="2">
    <source>
        <dbReference type="ARBA" id="ARBA00022704"/>
    </source>
</evidence>
<dbReference type="PROSITE" id="PS00287">
    <property type="entry name" value="CYSTATIN"/>
    <property type="match status" value="1"/>
</dbReference>
<dbReference type="Proteomes" id="UP000215914">
    <property type="component" value="Chromosome 10"/>
</dbReference>
<accession>A0A251TPH5</accession>
<dbReference type="InterPro" id="IPR027214">
    <property type="entry name" value="Cystatin"/>
</dbReference>
<sequence length="67" mass="7563">MISLDSPSMNTTRSSYHLFLLYNTLLEFGKVLDANEQLVAGTLYFITLEATDGGVKKTYEAKVWVKE</sequence>
<proteinExistence type="inferred from homology"/>
<name>A0A251TPH5_HELAN</name>
<dbReference type="EMBL" id="MNCJ02000325">
    <property type="protein sequence ID" value="KAF5787993.1"/>
    <property type="molecule type" value="Genomic_DNA"/>
</dbReference>
<dbReference type="Gramene" id="mRNA:HanXRQr2_Chr10g0459111">
    <property type="protein sequence ID" value="mRNA:HanXRQr2_Chr10g0459111"/>
    <property type="gene ID" value="HanXRQr2_Chr10g0459111"/>
</dbReference>
<evidence type="ECO:0000256" key="3">
    <source>
        <dbReference type="RuleBase" id="RU362130"/>
    </source>
</evidence>
<evidence type="ECO:0000313" key="6">
    <source>
        <dbReference type="EMBL" id="OTG12679.1"/>
    </source>
</evidence>
<dbReference type="AlphaFoldDB" id="A0A251TPH5"/>
<dbReference type="PANTHER" id="PTHR11413:SF116">
    <property type="entry name" value="MULTICYSTATIN"/>
    <property type="match status" value="1"/>
</dbReference>
<feature type="domain" description="Cystatin" evidence="4">
    <location>
        <begin position="23"/>
        <end position="65"/>
    </location>
</feature>
<dbReference type="CDD" id="cd00042">
    <property type="entry name" value="CY"/>
    <property type="match status" value="1"/>
</dbReference>
<evidence type="ECO:0000313" key="7">
    <source>
        <dbReference type="Proteomes" id="UP000215914"/>
    </source>
</evidence>
<dbReference type="GO" id="GO:0004869">
    <property type="term" value="F:cysteine-type endopeptidase inhibitor activity"/>
    <property type="evidence" value="ECO:0007669"/>
    <property type="project" value="UniProtKB-KW"/>
</dbReference>
<dbReference type="InterPro" id="IPR018073">
    <property type="entry name" value="Prot_inh_cystat_CS"/>
</dbReference>